<dbReference type="PANTHER" id="PTHR13412:SF0">
    <property type="entry name" value="T-CELL IMMUNOMODULATORY PROTEIN"/>
    <property type="match status" value="1"/>
</dbReference>
<evidence type="ECO:0000256" key="7">
    <source>
        <dbReference type="ARBA" id="ARBA00023180"/>
    </source>
</evidence>
<dbReference type="Gene3D" id="2.130.10.130">
    <property type="entry name" value="Integrin alpha, N-terminal"/>
    <property type="match status" value="1"/>
</dbReference>
<comment type="subcellular location">
    <subcellularLocation>
        <location evidence="1">Membrane</location>
        <topology evidence="1">Single-pass type I membrane protein</topology>
    </subcellularLocation>
</comment>
<gene>
    <name evidence="11" type="ORF">ANCCEY_07592</name>
</gene>
<evidence type="ECO:0000313" key="11">
    <source>
        <dbReference type="EMBL" id="EPB73294.1"/>
    </source>
</evidence>
<comment type="similarity">
    <text evidence="2">Belongs to the TIP family.</text>
</comment>
<dbReference type="GO" id="GO:0005886">
    <property type="term" value="C:plasma membrane"/>
    <property type="evidence" value="ECO:0007669"/>
    <property type="project" value="TreeGrafter"/>
</dbReference>
<sequence>MIVFRLLLVLCTVQTSWSLVKKVPVQFGRVCAFGDFNGDSNTDILVQRGRNLTVLLQDNELLNVLEEGVFKNSTTFRVGDETVECSLGDFNGDTKLDILVSMKRRKEYHHSVWISTATRDSFVEHKLAVLSSQALAIDVDGNGWHDVLGFYPNGSMYCMTFSRDGSPAFDCNYLFPGFIRVEPYPGVPHLFADFTGDHLAEIVFMDTTTTSSGSYLTPRMWGRFKNGWRETPTVISQIPGEHQFVGAPMAADFDADGLIELLVPICRKADCKQVTEFANWQYTRGWSTNAFDLQVIDNIPCTNCDRNGTRRFEINKSVFIQPKEVALGEIKMASFFDLKEDGNLDILIEYKPFEGDTKFSFIPCDDKGDVTFLKVQVFTNICGKRCDPTSKELGSGVSWSGACASFSMSDGWGGSLKSASCQIPATTHRALAPPYVLFGLGRSPNFVDELTIGAPRYSDSLAVRQHTLKQIVPNSRIVVIPPEDGTHWVTRLYVTPSQLILQSLAVIALVCAMLLIVVAFLHYREKKEDRVERQQQSHRFHFDAM</sequence>
<dbReference type="AlphaFoldDB" id="A0A0D6LN90"/>
<proteinExistence type="inferred from homology"/>
<feature type="chain" id="PRO_5002307192" evidence="9">
    <location>
        <begin position="19"/>
        <end position="545"/>
    </location>
</feature>
<dbReference type="InterPro" id="IPR057089">
    <property type="entry name" value="C2_TIP"/>
</dbReference>
<name>A0A0D6LN90_9BILA</name>
<feature type="transmembrane region" description="Helical" evidence="8">
    <location>
        <begin position="499"/>
        <end position="523"/>
    </location>
</feature>
<feature type="domain" description="T-cell immunomodulatory protein TIP C2" evidence="10">
    <location>
        <begin position="395"/>
        <end position="493"/>
    </location>
</feature>
<evidence type="ECO:0000256" key="6">
    <source>
        <dbReference type="ARBA" id="ARBA00023136"/>
    </source>
</evidence>
<feature type="signal peptide" evidence="9">
    <location>
        <begin position="1"/>
        <end position="18"/>
    </location>
</feature>
<dbReference type="Pfam" id="PF23122">
    <property type="entry name" value="C2_ITFG1"/>
    <property type="match status" value="1"/>
</dbReference>
<dbReference type="InterPro" id="IPR013517">
    <property type="entry name" value="FG-GAP"/>
</dbReference>
<dbReference type="InterPro" id="IPR024881">
    <property type="entry name" value="Tip"/>
</dbReference>
<dbReference type="SUPFAM" id="SSF69318">
    <property type="entry name" value="Integrin alpha N-terminal domain"/>
    <property type="match status" value="1"/>
</dbReference>
<dbReference type="InterPro" id="IPR028994">
    <property type="entry name" value="Integrin_alpha_N"/>
</dbReference>
<evidence type="ECO:0000256" key="4">
    <source>
        <dbReference type="ARBA" id="ARBA00022729"/>
    </source>
</evidence>
<evidence type="ECO:0000256" key="2">
    <source>
        <dbReference type="ARBA" id="ARBA00006496"/>
    </source>
</evidence>
<keyword evidence="4 9" id="KW-0732">Signal</keyword>
<keyword evidence="12" id="KW-1185">Reference proteome</keyword>
<dbReference type="EMBL" id="KE124995">
    <property type="protein sequence ID" value="EPB73294.1"/>
    <property type="molecule type" value="Genomic_DNA"/>
</dbReference>
<organism evidence="11 12">
    <name type="scientific">Ancylostoma ceylanicum</name>
    <dbReference type="NCBI Taxonomy" id="53326"/>
    <lineage>
        <taxon>Eukaryota</taxon>
        <taxon>Metazoa</taxon>
        <taxon>Ecdysozoa</taxon>
        <taxon>Nematoda</taxon>
        <taxon>Chromadorea</taxon>
        <taxon>Rhabditida</taxon>
        <taxon>Rhabditina</taxon>
        <taxon>Rhabditomorpha</taxon>
        <taxon>Strongyloidea</taxon>
        <taxon>Ancylostomatidae</taxon>
        <taxon>Ancylostomatinae</taxon>
        <taxon>Ancylostoma</taxon>
    </lineage>
</organism>
<keyword evidence="5 8" id="KW-1133">Transmembrane helix</keyword>
<evidence type="ECO:0000259" key="10">
    <source>
        <dbReference type="Pfam" id="PF23122"/>
    </source>
</evidence>
<evidence type="ECO:0000256" key="5">
    <source>
        <dbReference type="ARBA" id="ARBA00022989"/>
    </source>
</evidence>
<keyword evidence="7" id="KW-0325">Glycoprotein</keyword>
<evidence type="ECO:0000313" key="12">
    <source>
        <dbReference type="Proteomes" id="UP000054495"/>
    </source>
</evidence>
<dbReference type="PANTHER" id="PTHR13412">
    <property type="entry name" value="T-CELL IMMUNOMODULATORY PROTEIN HOMOLOG"/>
    <property type="match status" value="1"/>
</dbReference>
<dbReference type="Proteomes" id="UP000054495">
    <property type="component" value="Unassembled WGS sequence"/>
</dbReference>
<keyword evidence="3 8" id="KW-0812">Transmembrane</keyword>
<evidence type="ECO:0000256" key="8">
    <source>
        <dbReference type="SAM" id="Phobius"/>
    </source>
</evidence>
<evidence type="ECO:0000256" key="9">
    <source>
        <dbReference type="SAM" id="SignalP"/>
    </source>
</evidence>
<evidence type="ECO:0000256" key="1">
    <source>
        <dbReference type="ARBA" id="ARBA00004479"/>
    </source>
</evidence>
<protein>
    <submittedName>
        <fullName evidence="11">FG-GAP repeat protein</fullName>
    </submittedName>
</protein>
<evidence type="ECO:0000256" key="3">
    <source>
        <dbReference type="ARBA" id="ARBA00022692"/>
    </source>
</evidence>
<reference evidence="11 12" key="1">
    <citation type="submission" date="2013-05" db="EMBL/GenBank/DDBJ databases">
        <title>Draft genome of the parasitic nematode Anyclostoma ceylanicum.</title>
        <authorList>
            <person name="Mitreva M."/>
        </authorList>
    </citation>
    <scope>NUCLEOTIDE SEQUENCE [LARGE SCALE GENOMIC DNA]</scope>
</reference>
<accession>A0A0D6LN90</accession>
<keyword evidence="6 8" id="KW-0472">Membrane</keyword>
<dbReference type="Pfam" id="PF13517">
    <property type="entry name" value="FG-GAP_3"/>
    <property type="match status" value="1"/>
</dbReference>